<reference evidence="1 2" key="1">
    <citation type="journal article" date="2020" name="Cell">
        <title>Large-Scale Comparative Analyses of Tick Genomes Elucidate Their Genetic Diversity and Vector Capacities.</title>
        <authorList>
            <consortium name="Tick Genome and Microbiome Consortium (TIGMIC)"/>
            <person name="Jia N."/>
            <person name="Wang J."/>
            <person name="Shi W."/>
            <person name="Du L."/>
            <person name="Sun Y."/>
            <person name="Zhan W."/>
            <person name="Jiang J.F."/>
            <person name="Wang Q."/>
            <person name="Zhang B."/>
            <person name="Ji P."/>
            <person name="Bell-Sakyi L."/>
            <person name="Cui X.M."/>
            <person name="Yuan T.T."/>
            <person name="Jiang B.G."/>
            <person name="Yang W.F."/>
            <person name="Lam T.T."/>
            <person name="Chang Q.C."/>
            <person name="Ding S.J."/>
            <person name="Wang X.J."/>
            <person name="Zhu J.G."/>
            <person name="Ruan X.D."/>
            <person name="Zhao L."/>
            <person name="Wei J.T."/>
            <person name="Ye R.Z."/>
            <person name="Que T.C."/>
            <person name="Du C.H."/>
            <person name="Zhou Y.H."/>
            <person name="Cheng J.X."/>
            <person name="Dai P.F."/>
            <person name="Guo W.B."/>
            <person name="Han X.H."/>
            <person name="Huang E.J."/>
            <person name="Li L.F."/>
            <person name="Wei W."/>
            <person name="Gao Y.C."/>
            <person name="Liu J.Z."/>
            <person name="Shao H.Z."/>
            <person name="Wang X."/>
            <person name="Wang C.C."/>
            <person name="Yang T.C."/>
            <person name="Huo Q.B."/>
            <person name="Li W."/>
            <person name="Chen H.Y."/>
            <person name="Chen S.E."/>
            <person name="Zhou L.G."/>
            <person name="Ni X.B."/>
            <person name="Tian J.H."/>
            <person name="Sheng Y."/>
            <person name="Liu T."/>
            <person name="Pan Y.S."/>
            <person name="Xia L.Y."/>
            <person name="Li J."/>
            <person name="Zhao F."/>
            <person name="Cao W.C."/>
        </authorList>
    </citation>
    <scope>NUCLEOTIDE SEQUENCE [LARGE SCALE GENOMIC DNA]</scope>
    <source>
        <strain evidence="1">Iper-2018</strain>
    </source>
</reference>
<evidence type="ECO:0000313" key="2">
    <source>
        <dbReference type="Proteomes" id="UP000805193"/>
    </source>
</evidence>
<dbReference type="EMBL" id="JABSTQ010009338">
    <property type="protein sequence ID" value="KAG0430280.1"/>
    <property type="molecule type" value="Genomic_DNA"/>
</dbReference>
<evidence type="ECO:0000313" key="1">
    <source>
        <dbReference type="EMBL" id="KAG0430280.1"/>
    </source>
</evidence>
<proteinExistence type="predicted"/>
<feature type="non-terminal residue" evidence="1">
    <location>
        <position position="1"/>
    </location>
</feature>
<sequence length="91" mass="9732">PTDKVSANKGKISALLSGVVPGKLKEIRFNSRRNIVAVDVLSEDALPDLLGVNDVCGTKVSAHIPSGVDITMGVVRDIDKDLTKKEVFKTM</sequence>
<comment type="caution">
    <text evidence="1">The sequence shown here is derived from an EMBL/GenBank/DDBJ whole genome shotgun (WGS) entry which is preliminary data.</text>
</comment>
<accession>A0AC60Q8L5</accession>
<name>A0AC60Q8L5_IXOPE</name>
<protein>
    <submittedName>
        <fullName evidence="1">Uncharacterized protein</fullName>
    </submittedName>
</protein>
<dbReference type="Proteomes" id="UP000805193">
    <property type="component" value="Unassembled WGS sequence"/>
</dbReference>
<organism evidence="1 2">
    <name type="scientific">Ixodes persulcatus</name>
    <name type="common">Taiga tick</name>
    <dbReference type="NCBI Taxonomy" id="34615"/>
    <lineage>
        <taxon>Eukaryota</taxon>
        <taxon>Metazoa</taxon>
        <taxon>Ecdysozoa</taxon>
        <taxon>Arthropoda</taxon>
        <taxon>Chelicerata</taxon>
        <taxon>Arachnida</taxon>
        <taxon>Acari</taxon>
        <taxon>Parasitiformes</taxon>
        <taxon>Ixodida</taxon>
        <taxon>Ixodoidea</taxon>
        <taxon>Ixodidae</taxon>
        <taxon>Ixodinae</taxon>
        <taxon>Ixodes</taxon>
    </lineage>
</organism>
<keyword evidence="2" id="KW-1185">Reference proteome</keyword>
<gene>
    <name evidence="1" type="ORF">HPB47_022841</name>
</gene>